<dbReference type="Proteomes" id="UP001221898">
    <property type="component" value="Unassembled WGS sequence"/>
</dbReference>
<evidence type="ECO:0000313" key="1">
    <source>
        <dbReference type="EMBL" id="KAJ8367183.1"/>
    </source>
</evidence>
<proteinExistence type="predicted"/>
<evidence type="ECO:0000313" key="2">
    <source>
        <dbReference type="Proteomes" id="UP001221898"/>
    </source>
</evidence>
<organism evidence="1 2">
    <name type="scientific">Aldrovandia affinis</name>
    <dbReference type="NCBI Taxonomy" id="143900"/>
    <lineage>
        <taxon>Eukaryota</taxon>
        <taxon>Metazoa</taxon>
        <taxon>Chordata</taxon>
        <taxon>Craniata</taxon>
        <taxon>Vertebrata</taxon>
        <taxon>Euteleostomi</taxon>
        <taxon>Actinopterygii</taxon>
        <taxon>Neopterygii</taxon>
        <taxon>Teleostei</taxon>
        <taxon>Notacanthiformes</taxon>
        <taxon>Halosauridae</taxon>
        <taxon>Aldrovandia</taxon>
    </lineage>
</organism>
<protein>
    <submittedName>
        <fullName evidence="1">Uncharacterized protein</fullName>
    </submittedName>
</protein>
<sequence>MRRVTLKRRILIQEAAREIAQTTMGIYIFQKEAGDADEESEDVGVLLEDASAVKGNAAGREHDVQELPAFTGVLSV</sequence>
<comment type="caution">
    <text evidence="1">The sequence shown here is derived from an EMBL/GenBank/DDBJ whole genome shotgun (WGS) entry which is preliminary data.</text>
</comment>
<gene>
    <name evidence="1" type="ORF">AAFF_G00324460</name>
</gene>
<dbReference type="AlphaFoldDB" id="A0AAD7R6N4"/>
<dbReference type="EMBL" id="JAINUG010000497">
    <property type="protein sequence ID" value="KAJ8367183.1"/>
    <property type="molecule type" value="Genomic_DNA"/>
</dbReference>
<name>A0AAD7R6N4_9TELE</name>
<keyword evidence="2" id="KW-1185">Reference proteome</keyword>
<accession>A0AAD7R6N4</accession>
<reference evidence="1" key="1">
    <citation type="journal article" date="2023" name="Science">
        <title>Genome structures resolve the early diversification of teleost fishes.</title>
        <authorList>
            <person name="Parey E."/>
            <person name="Louis A."/>
            <person name="Montfort J."/>
            <person name="Bouchez O."/>
            <person name="Roques C."/>
            <person name="Iampietro C."/>
            <person name="Lluch J."/>
            <person name="Castinel A."/>
            <person name="Donnadieu C."/>
            <person name="Desvignes T."/>
            <person name="Floi Bucao C."/>
            <person name="Jouanno E."/>
            <person name="Wen M."/>
            <person name="Mejri S."/>
            <person name="Dirks R."/>
            <person name="Jansen H."/>
            <person name="Henkel C."/>
            <person name="Chen W.J."/>
            <person name="Zahm M."/>
            <person name="Cabau C."/>
            <person name="Klopp C."/>
            <person name="Thompson A.W."/>
            <person name="Robinson-Rechavi M."/>
            <person name="Braasch I."/>
            <person name="Lecointre G."/>
            <person name="Bobe J."/>
            <person name="Postlethwait J.H."/>
            <person name="Berthelot C."/>
            <person name="Roest Crollius H."/>
            <person name="Guiguen Y."/>
        </authorList>
    </citation>
    <scope>NUCLEOTIDE SEQUENCE</scope>
    <source>
        <strain evidence="1">NC1722</strain>
    </source>
</reference>